<dbReference type="OrthoDB" id="5296287at2759"/>
<dbReference type="FunFam" id="1.20.1250.20:FF:000011">
    <property type="entry name" value="MFS multidrug transporter, putative"/>
    <property type="match status" value="1"/>
</dbReference>
<protein>
    <submittedName>
        <fullName evidence="8">MFS general substrate transporter</fullName>
    </submittedName>
</protein>
<evidence type="ECO:0000313" key="8">
    <source>
        <dbReference type="EMBL" id="KAF2741000.1"/>
    </source>
</evidence>
<dbReference type="SUPFAM" id="SSF103473">
    <property type="entry name" value="MFS general substrate transporter"/>
    <property type="match status" value="1"/>
</dbReference>
<keyword evidence="3 6" id="KW-1133">Transmembrane helix</keyword>
<feature type="transmembrane region" description="Helical" evidence="6">
    <location>
        <begin position="150"/>
        <end position="169"/>
    </location>
</feature>
<dbReference type="InterPro" id="IPR011701">
    <property type="entry name" value="MFS"/>
</dbReference>
<evidence type="ECO:0000256" key="5">
    <source>
        <dbReference type="SAM" id="MobiDB-lite"/>
    </source>
</evidence>
<dbReference type="Proteomes" id="UP000799444">
    <property type="component" value="Unassembled WGS sequence"/>
</dbReference>
<dbReference type="PROSITE" id="PS50850">
    <property type="entry name" value="MFS"/>
    <property type="match status" value="1"/>
</dbReference>
<feature type="transmembrane region" description="Helical" evidence="6">
    <location>
        <begin position="175"/>
        <end position="196"/>
    </location>
</feature>
<dbReference type="EMBL" id="ML996098">
    <property type="protein sequence ID" value="KAF2741000.1"/>
    <property type="molecule type" value="Genomic_DNA"/>
</dbReference>
<comment type="subcellular location">
    <subcellularLocation>
        <location evidence="1">Membrane</location>
        <topology evidence="1">Multi-pass membrane protein</topology>
    </subcellularLocation>
</comment>
<feature type="transmembrane region" description="Helical" evidence="6">
    <location>
        <begin position="307"/>
        <end position="332"/>
    </location>
</feature>
<evidence type="ECO:0000256" key="6">
    <source>
        <dbReference type="SAM" id="Phobius"/>
    </source>
</evidence>
<dbReference type="PANTHER" id="PTHR23502:SF33">
    <property type="entry name" value="MAJOR FACILITATOR SUPERFAMILY (MFS) PROFILE DOMAIN-CONTAINING PROTEIN-RELATED"/>
    <property type="match status" value="1"/>
</dbReference>
<feature type="transmembrane region" description="Helical" evidence="6">
    <location>
        <begin position="393"/>
        <end position="412"/>
    </location>
</feature>
<dbReference type="GO" id="GO:0022857">
    <property type="term" value="F:transmembrane transporter activity"/>
    <property type="evidence" value="ECO:0007669"/>
    <property type="project" value="InterPro"/>
</dbReference>
<feature type="transmembrane region" description="Helical" evidence="6">
    <location>
        <begin position="119"/>
        <end position="138"/>
    </location>
</feature>
<feature type="transmembrane region" description="Helical" evidence="6">
    <location>
        <begin position="83"/>
        <end position="107"/>
    </location>
</feature>
<evidence type="ECO:0000259" key="7">
    <source>
        <dbReference type="PROSITE" id="PS50850"/>
    </source>
</evidence>
<reference evidence="8" key="1">
    <citation type="journal article" date="2020" name="Stud. Mycol.">
        <title>101 Dothideomycetes genomes: a test case for predicting lifestyles and emergence of pathogens.</title>
        <authorList>
            <person name="Haridas S."/>
            <person name="Albert R."/>
            <person name="Binder M."/>
            <person name="Bloem J."/>
            <person name="Labutti K."/>
            <person name="Salamov A."/>
            <person name="Andreopoulos B."/>
            <person name="Baker S."/>
            <person name="Barry K."/>
            <person name="Bills G."/>
            <person name="Bluhm B."/>
            <person name="Cannon C."/>
            <person name="Castanera R."/>
            <person name="Culley D."/>
            <person name="Daum C."/>
            <person name="Ezra D."/>
            <person name="Gonzalez J."/>
            <person name="Henrissat B."/>
            <person name="Kuo A."/>
            <person name="Liang C."/>
            <person name="Lipzen A."/>
            <person name="Lutzoni F."/>
            <person name="Magnuson J."/>
            <person name="Mondo S."/>
            <person name="Nolan M."/>
            <person name="Ohm R."/>
            <person name="Pangilinan J."/>
            <person name="Park H.-J."/>
            <person name="Ramirez L."/>
            <person name="Alfaro M."/>
            <person name="Sun H."/>
            <person name="Tritt A."/>
            <person name="Yoshinaga Y."/>
            <person name="Zwiers L.-H."/>
            <person name="Turgeon B."/>
            <person name="Goodwin S."/>
            <person name="Spatafora J."/>
            <person name="Crous P."/>
            <person name="Grigoriev I."/>
        </authorList>
    </citation>
    <scope>NUCLEOTIDE SEQUENCE</scope>
    <source>
        <strain evidence="8">CBS 125425</strain>
    </source>
</reference>
<evidence type="ECO:0000256" key="3">
    <source>
        <dbReference type="ARBA" id="ARBA00022989"/>
    </source>
</evidence>
<gene>
    <name evidence="8" type="ORF">EJ04DRAFT_423836</name>
</gene>
<feature type="domain" description="Major facilitator superfamily (MFS) profile" evidence="7">
    <location>
        <begin position="83"/>
        <end position="515"/>
    </location>
</feature>
<evidence type="ECO:0000256" key="2">
    <source>
        <dbReference type="ARBA" id="ARBA00022692"/>
    </source>
</evidence>
<name>A0A9P4V9W5_9PLEO</name>
<organism evidence="8 9">
    <name type="scientific">Polyplosphaeria fusca</name>
    <dbReference type="NCBI Taxonomy" id="682080"/>
    <lineage>
        <taxon>Eukaryota</taxon>
        <taxon>Fungi</taxon>
        <taxon>Dikarya</taxon>
        <taxon>Ascomycota</taxon>
        <taxon>Pezizomycotina</taxon>
        <taxon>Dothideomycetes</taxon>
        <taxon>Pleosporomycetidae</taxon>
        <taxon>Pleosporales</taxon>
        <taxon>Tetraplosphaeriaceae</taxon>
        <taxon>Polyplosphaeria</taxon>
    </lineage>
</organism>
<keyword evidence="2 6" id="KW-0812">Transmembrane</keyword>
<feature type="transmembrane region" description="Helical" evidence="6">
    <location>
        <begin position="448"/>
        <end position="474"/>
    </location>
</feature>
<dbReference type="AlphaFoldDB" id="A0A9P4V9W5"/>
<comment type="caution">
    <text evidence="8">The sequence shown here is derived from an EMBL/GenBank/DDBJ whole genome shotgun (WGS) entry which is preliminary data.</text>
</comment>
<feature type="transmembrane region" description="Helical" evidence="6">
    <location>
        <begin position="418"/>
        <end position="441"/>
    </location>
</feature>
<sequence length="520" mass="57285">MTKTTINVDGGSEKSVPQRLESDIGLPAADVDNLQYEKPKEETTTTGDRALVLMDLDHGLVGWESDEDPENPQNWSWGNKWTLMFWMASMSTFSPMVSSLCAPGTSLTLEEFGLTSKTIGTLSISIYVLGYAVGPLFLAPLSEMYGRAPVINISSAFFNAFILGSSFAPNMPSLIVMRLMAGIGGSAVMTIVSAVIGDVFRVHERAAASGIVIGTPSLAPIIGPIAGGFISEYLGWRWAYWIQLMGSGPLNIAMFLFMRESNHPTVLAKKTKRLRKELDRNDLHSQLELQLPPLEVLLRSIVRPVKFLFRSPICFLVALYVSIVYGTLYLLFTTIPDVFQNTYSFEIQFTGLAYLGLGVGMFLALGIVIKYNDRSVVRHRERNGGVFEPEMRLSTTIYFAPFMPVALFIYGWTARASVHWIVPCLSFVLYGFGLLGVFVPCQTYIVDAFLTTAASAVAALVCLRCVFGAVLPLIGPIVYERLGLGWGNSVLEFITLAVTPVPFAFLKYGGYIRKKYPVKL</sequence>
<dbReference type="Gene3D" id="1.20.1250.20">
    <property type="entry name" value="MFS general substrate transporter like domains"/>
    <property type="match status" value="1"/>
</dbReference>
<feature type="transmembrane region" description="Helical" evidence="6">
    <location>
        <begin position="208"/>
        <end position="226"/>
    </location>
</feature>
<evidence type="ECO:0000313" key="9">
    <source>
        <dbReference type="Proteomes" id="UP000799444"/>
    </source>
</evidence>
<feature type="transmembrane region" description="Helical" evidence="6">
    <location>
        <begin position="352"/>
        <end position="372"/>
    </location>
</feature>
<dbReference type="InterPro" id="IPR036259">
    <property type="entry name" value="MFS_trans_sf"/>
</dbReference>
<evidence type="ECO:0000256" key="1">
    <source>
        <dbReference type="ARBA" id="ARBA00004141"/>
    </source>
</evidence>
<proteinExistence type="predicted"/>
<accession>A0A9P4V9W5</accession>
<dbReference type="CDD" id="cd17323">
    <property type="entry name" value="MFS_Tpo1_MDR_like"/>
    <property type="match status" value="1"/>
</dbReference>
<evidence type="ECO:0000256" key="4">
    <source>
        <dbReference type="ARBA" id="ARBA00023136"/>
    </source>
</evidence>
<dbReference type="GO" id="GO:0016020">
    <property type="term" value="C:membrane"/>
    <property type="evidence" value="ECO:0007669"/>
    <property type="project" value="UniProtKB-SubCell"/>
</dbReference>
<dbReference type="InterPro" id="IPR020846">
    <property type="entry name" value="MFS_dom"/>
</dbReference>
<feature type="transmembrane region" description="Helical" evidence="6">
    <location>
        <begin position="238"/>
        <end position="257"/>
    </location>
</feature>
<keyword evidence="4 6" id="KW-0472">Membrane</keyword>
<dbReference type="PANTHER" id="PTHR23502">
    <property type="entry name" value="MAJOR FACILITATOR SUPERFAMILY"/>
    <property type="match status" value="1"/>
</dbReference>
<feature type="region of interest" description="Disordered" evidence="5">
    <location>
        <begin position="1"/>
        <end position="22"/>
    </location>
</feature>
<keyword evidence="9" id="KW-1185">Reference proteome</keyword>
<feature type="transmembrane region" description="Helical" evidence="6">
    <location>
        <begin position="486"/>
        <end position="506"/>
    </location>
</feature>
<dbReference type="Pfam" id="PF07690">
    <property type="entry name" value="MFS_1"/>
    <property type="match status" value="1"/>
</dbReference>